<feature type="chain" id="PRO_5035791904" description="NADH:ubiquinone reductase (H(+)-translocating)" evidence="2">
    <location>
        <begin position="23"/>
        <end position="91"/>
    </location>
</feature>
<organism evidence="3 4">
    <name type="scientific">Meloidogyne graminicola</name>
    <dbReference type="NCBI Taxonomy" id="189291"/>
    <lineage>
        <taxon>Eukaryota</taxon>
        <taxon>Metazoa</taxon>
        <taxon>Ecdysozoa</taxon>
        <taxon>Nematoda</taxon>
        <taxon>Chromadorea</taxon>
        <taxon>Rhabditida</taxon>
        <taxon>Tylenchina</taxon>
        <taxon>Tylenchomorpha</taxon>
        <taxon>Tylenchoidea</taxon>
        <taxon>Meloidogynidae</taxon>
        <taxon>Meloidogyninae</taxon>
        <taxon>Meloidogyne</taxon>
    </lineage>
</organism>
<feature type="transmembrane region" description="Helical" evidence="1">
    <location>
        <begin position="46"/>
        <end position="67"/>
    </location>
</feature>
<keyword evidence="2" id="KW-0732">Signal</keyword>
<comment type="caution">
    <text evidence="3">The sequence shown here is derived from an EMBL/GenBank/DDBJ whole genome shotgun (WGS) entry which is preliminary data.</text>
</comment>
<keyword evidence="1" id="KW-0812">Transmembrane</keyword>
<proteinExistence type="predicted"/>
<evidence type="ECO:0000256" key="1">
    <source>
        <dbReference type="SAM" id="Phobius"/>
    </source>
</evidence>
<protein>
    <recommendedName>
        <fullName evidence="5">NADH:ubiquinone reductase (H(+)-translocating)</fullName>
    </recommendedName>
</protein>
<sequence length="91" mass="10981">MGIYLWFFLFYINCQLLKGADGQIFFIFKEKKWLGGGVNILLLLLLYYYITFFLEIIYIFSIGQIFVKGKKSLYYEIFINLKIINLKTKYF</sequence>
<feature type="signal peptide" evidence="2">
    <location>
        <begin position="1"/>
        <end position="22"/>
    </location>
</feature>
<evidence type="ECO:0000313" key="3">
    <source>
        <dbReference type="EMBL" id="KAF7637806.1"/>
    </source>
</evidence>
<keyword evidence="1" id="KW-1133">Transmembrane helix</keyword>
<keyword evidence="4" id="KW-1185">Reference proteome</keyword>
<accession>A0A8S9ZW17</accession>
<dbReference type="AlphaFoldDB" id="A0A8S9ZW17"/>
<evidence type="ECO:0000256" key="2">
    <source>
        <dbReference type="SAM" id="SignalP"/>
    </source>
</evidence>
<keyword evidence="1" id="KW-0472">Membrane</keyword>
<name>A0A8S9ZW17_9BILA</name>
<dbReference type="Proteomes" id="UP000605970">
    <property type="component" value="Unassembled WGS sequence"/>
</dbReference>
<evidence type="ECO:0000313" key="4">
    <source>
        <dbReference type="Proteomes" id="UP000605970"/>
    </source>
</evidence>
<reference evidence="3" key="1">
    <citation type="journal article" date="2020" name="Ecol. Evol.">
        <title>Genome structure and content of the rice root-knot nematode (Meloidogyne graminicola).</title>
        <authorList>
            <person name="Phan N.T."/>
            <person name="Danchin E.G.J."/>
            <person name="Klopp C."/>
            <person name="Perfus-Barbeoch L."/>
            <person name="Kozlowski D.K."/>
            <person name="Koutsovoulos G.D."/>
            <person name="Lopez-Roques C."/>
            <person name="Bouchez O."/>
            <person name="Zahm M."/>
            <person name="Besnard G."/>
            <person name="Bellafiore S."/>
        </authorList>
    </citation>
    <scope>NUCLEOTIDE SEQUENCE</scope>
    <source>
        <strain evidence="3">VN-18</strain>
    </source>
</reference>
<evidence type="ECO:0008006" key="5">
    <source>
        <dbReference type="Google" id="ProtNLM"/>
    </source>
</evidence>
<dbReference type="EMBL" id="JABEBT010000017">
    <property type="protein sequence ID" value="KAF7637806.1"/>
    <property type="molecule type" value="Genomic_DNA"/>
</dbReference>
<gene>
    <name evidence="3" type="ORF">Mgra_00002780</name>
</gene>